<dbReference type="EMBL" id="AMCW01000145">
    <property type="protein sequence ID" value="EKJ99502.1"/>
    <property type="molecule type" value="Genomic_DNA"/>
</dbReference>
<protein>
    <submittedName>
        <fullName evidence="1">Uncharacterized protein</fullName>
    </submittedName>
</protein>
<dbReference type="PATRIC" id="fig|993517.3.peg.5693"/>
<dbReference type="Proteomes" id="UP000007993">
    <property type="component" value="Unassembled WGS sequence"/>
</dbReference>
<evidence type="ECO:0000313" key="1">
    <source>
        <dbReference type="EMBL" id="EKJ99502.1"/>
    </source>
</evidence>
<organism evidence="1 2">
    <name type="scientific">Rhodopirellula baltica SH28</name>
    <dbReference type="NCBI Taxonomy" id="993517"/>
    <lineage>
        <taxon>Bacteria</taxon>
        <taxon>Pseudomonadati</taxon>
        <taxon>Planctomycetota</taxon>
        <taxon>Planctomycetia</taxon>
        <taxon>Pirellulales</taxon>
        <taxon>Pirellulaceae</taxon>
        <taxon>Rhodopirellula</taxon>
    </lineage>
</organism>
<accession>K5DAL8</accession>
<reference evidence="1 2" key="1">
    <citation type="journal article" date="2013" name="Mar. Genomics">
        <title>Expression of sulfatases in Rhodopirellula baltica and the diversity of sulfatases in the genus Rhodopirellula.</title>
        <authorList>
            <person name="Wegner C.E."/>
            <person name="Richter-Heitmann T."/>
            <person name="Klindworth A."/>
            <person name="Klockow C."/>
            <person name="Richter M."/>
            <person name="Achstetter T."/>
            <person name="Glockner F.O."/>
            <person name="Harder J."/>
        </authorList>
    </citation>
    <scope>NUCLEOTIDE SEQUENCE [LARGE SCALE GENOMIC DNA]</scope>
    <source>
        <strain evidence="1 2">SH28</strain>
    </source>
</reference>
<sequence length="54" mass="5998">MMTCDSIGCIVIRSGIRPEWNELDPRAKVSRLACGCGRFSTATQTCYLFLIVTI</sequence>
<dbReference type="AlphaFoldDB" id="K5DAL8"/>
<proteinExistence type="predicted"/>
<gene>
    <name evidence="1" type="ORF">RBSH_05259</name>
</gene>
<evidence type="ECO:0000313" key="2">
    <source>
        <dbReference type="Proteomes" id="UP000007993"/>
    </source>
</evidence>
<comment type="caution">
    <text evidence="1">The sequence shown here is derived from an EMBL/GenBank/DDBJ whole genome shotgun (WGS) entry which is preliminary data.</text>
</comment>
<name>K5DAL8_RHOBT</name>